<gene>
    <name evidence="1" type="ORF">FA047_11065</name>
</gene>
<comment type="caution">
    <text evidence="1">The sequence shown here is derived from an EMBL/GenBank/DDBJ whole genome shotgun (WGS) entry which is preliminary data.</text>
</comment>
<dbReference type="InterPro" id="IPR037079">
    <property type="entry name" value="AF2212/PG0164-like_sf"/>
</dbReference>
<dbReference type="InterPro" id="IPR015018">
    <property type="entry name" value="DUF1905"/>
</dbReference>
<accession>A0A4U1CIL2</accession>
<dbReference type="Gene3D" id="2.40.30.100">
    <property type="entry name" value="AF2212/PG0164-like"/>
    <property type="match status" value="1"/>
</dbReference>
<reference evidence="1 2" key="1">
    <citation type="submission" date="2019-04" db="EMBL/GenBank/DDBJ databases">
        <title>Pedobacter sp. RP-3-15 sp. nov., isolated from Arctic soil.</title>
        <authorList>
            <person name="Dahal R.H."/>
            <person name="Kim D.-U."/>
        </authorList>
    </citation>
    <scope>NUCLEOTIDE SEQUENCE [LARGE SCALE GENOMIC DNA]</scope>
    <source>
        <strain evidence="1 2">RP-3-15</strain>
    </source>
</reference>
<proteinExistence type="predicted"/>
<dbReference type="Pfam" id="PF08922">
    <property type="entry name" value="DUF1905"/>
    <property type="match status" value="1"/>
</dbReference>
<dbReference type="RefSeq" id="WP_136836137.1">
    <property type="nucleotide sequence ID" value="NZ_SWBQ01000003.1"/>
</dbReference>
<dbReference type="Pfam" id="PF13376">
    <property type="entry name" value="OmdA"/>
    <property type="match status" value="1"/>
</dbReference>
<evidence type="ECO:0000313" key="1">
    <source>
        <dbReference type="EMBL" id="TKC05876.1"/>
    </source>
</evidence>
<evidence type="ECO:0000313" key="2">
    <source>
        <dbReference type="Proteomes" id="UP000307244"/>
    </source>
</evidence>
<organism evidence="1 2">
    <name type="scientific">Pedobacter frigoris</name>
    <dbReference type="NCBI Taxonomy" id="2571272"/>
    <lineage>
        <taxon>Bacteria</taxon>
        <taxon>Pseudomonadati</taxon>
        <taxon>Bacteroidota</taxon>
        <taxon>Sphingobacteriia</taxon>
        <taxon>Sphingobacteriales</taxon>
        <taxon>Sphingobacteriaceae</taxon>
        <taxon>Pedobacter</taxon>
    </lineage>
</organism>
<dbReference type="SUPFAM" id="SSF141694">
    <property type="entry name" value="AF2212/PG0164-like"/>
    <property type="match status" value="1"/>
</dbReference>
<sequence length="168" mass="18993">MPVKNVFKAEIQIIGINPFVDVPEDILNEVFKQAGRSKSPIPIKGTVNGRLYKQTLVRYSGAWRLYINTIMLEHSPKRIGETITVTVAFDPIERKIEAHPELLKALSENKEAKAVFDGLTPSLRHEIVRYISNLKTEESIQKNVQKAIDFLLGKGRFVGRDYTTGNSK</sequence>
<protein>
    <submittedName>
        <fullName evidence="1">DUF1905 domain-containing protein</fullName>
    </submittedName>
</protein>
<dbReference type="Proteomes" id="UP000307244">
    <property type="component" value="Unassembled WGS sequence"/>
</dbReference>
<dbReference type="OrthoDB" id="2243618at2"/>
<dbReference type="AlphaFoldDB" id="A0A4U1CIL2"/>
<keyword evidence="2" id="KW-1185">Reference proteome</keyword>
<name>A0A4U1CIL2_9SPHI</name>
<dbReference type="EMBL" id="SWBQ01000003">
    <property type="protein sequence ID" value="TKC05876.1"/>
    <property type="molecule type" value="Genomic_DNA"/>
</dbReference>